<evidence type="ECO:0000313" key="2">
    <source>
        <dbReference type="Proteomes" id="UP001162992"/>
    </source>
</evidence>
<evidence type="ECO:0000313" key="1">
    <source>
        <dbReference type="EMBL" id="KAJ7553449.1"/>
    </source>
</evidence>
<name>A0ACC2DH20_DIPCM</name>
<sequence>MGQTNSTQTRIEQREGSAKLEEKEYGNGCEDLLMKLPDECLGLIFSRLNAPDRNRCSLVCKRWLGVEAQGRRLLSLLAQSDLAPLLPSLLCRFENVTRLALKCPRRTPGIDDNALVLVGGLCPQLRRLKLKGCRQLSDDGLVDFAKICGPLKKFSCGSCAFGVRGLNGILRHCAFLEDVSLKRLRGLVDDPKEFVGPGTNKIKRICLKELCNAHLLSPLIAGSKHLKTLILCRVFGNWDRLLEIITEHLKELVELHLEKLQVSDRGLLAVAQCRSLQVLYLIKAPECGNWGLTVLAMGCKRLRKLHIDGCLSGRIGDEGLISLAEKCSELQELVLMGVNTTSESLVVVGANCSQLERLALCNSETFGDNELACVAHKCNALRNLCIKGCPISDKGLEALTGCCPNLSKVKIKKCKGVSATGATTLQMSRGGLLVSLDTEILVTPKEIPPIRTSQEGSGMQSMHAATPSSRSALAKAKLALAAGGSFVAGTLLRRTSSSSGS</sequence>
<keyword evidence="2" id="KW-1185">Reference proteome</keyword>
<dbReference type="Proteomes" id="UP001162992">
    <property type="component" value="Chromosome 6"/>
</dbReference>
<accession>A0ACC2DH20</accession>
<comment type="caution">
    <text evidence="1">The sequence shown here is derived from an EMBL/GenBank/DDBJ whole genome shotgun (WGS) entry which is preliminary data.</text>
</comment>
<protein>
    <submittedName>
        <fullName evidence="1">Uncharacterized protein</fullName>
    </submittedName>
</protein>
<reference evidence="2" key="1">
    <citation type="journal article" date="2024" name="Proc. Natl. Acad. Sci. U.S.A.">
        <title>Extraordinary preservation of gene collinearity over three hundred million years revealed in homosporous lycophytes.</title>
        <authorList>
            <person name="Li C."/>
            <person name="Wickell D."/>
            <person name="Kuo L.Y."/>
            <person name="Chen X."/>
            <person name="Nie B."/>
            <person name="Liao X."/>
            <person name="Peng D."/>
            <person name="Ji J."/>
            <person name="Jenkins J."/>
            <person name="Williams M."/>
            <person name="Shu S."/>
            <person name="Plott C."/>
            <person name="Barry K."/>
            <person name="Rajasekar S."/>
            <person name="Grimwood J."/>
            <person name="Han X."/>
            <person name="Sun S."/>
            <person name="Hou Z."/>
            <person name="He W."/>
            <person name="Dai G."/>
            <person name="Sun C."/>
            <person name="Schmutz J."/>
            <person name="Leebens-Mack J.H."/>
            <person name="Li F.W."/>
            <person name="Wang L."/>
        </authorList>
    </citation>
    <scope>NUCLEOTIDE SEQUENCE [LARGE SCALE GENOMIC DNA]</scope>
    <source>
        <strain evidence="2">cv. PW_Plant_1</strain>
    </source>
</reference>
<proteinExistence type="predicted"/>
<gene>
    <name evidence="1" type="ORF">O6H91_06G098400</name>
</gene>
<dbReference type="EMBL" id="CM055097">
    <property type="protein sequence ID" value="KAJ7553449.1"/>
    <property type="molecule type" value="Genomic_DNA"/>
</dbReference>
<organism evidence="1 2">
    <name type="scientific">Diphasiastrum complanatum</name>
    <name type="common">Issler's clubmoss</name>
    <name type="synonym">Lycopodium complanatum</name>
    <dbReference type="NCBI Taxonomy" id="34168"/>
    <lineage>
        <taxon>Eukaryota</taxon>
        <taxon>Viridiplantae</taxon>
        <taxon>Streptophyta</taxon>
        <taxon>Embryophyta</taxon>
        <taxon>Tracheophyta</taxon>
        <taxon>Lycopodiopsida</taxon>
        <taxon>Lycopodiales</taxon>
        <taxon>Lycopodiaceae</taxon>
        <taxon>Lycopodioideae</taxon>
        <taxon>Diphasiastrum</taxon>
    </lineage>
</organism>